<proteinExistence type="predicted"/>
<gene>
    <name evidence="1" type="ORF">MM415A08854_0002</name>
</gene>
<evidence type="ECO:0000313" key="1">
    <source>
        <dbReference type="EMBL" id="QJA68077.1"/>
    </source>
</evidence>
<dbReference type="EMBL" id="MT141584">
    <property type="protein sequence ID" value="QJA68077.1"/>
    <property type="molecule type" value="Genomic_DNA"/>
</dbReference>
<protein>
    <submittedName>
        <fullName evidence="1">Uncharacterized protein</fullName>
    </submittedName>
</protein>
<name>A0A6M3JGU6_9ZZZZ</name>
<accession>A0A6M3JGU6</accession>
<organism evidence="1">
    <name type="scientific">viral metagenome</name>
    <dbReference type="NCBI Taxonomy" id="1070528"/>
    <lineage>
        <taxon>unclassified sequences</taxon>
        <taxon>metagenomes</taxon>
        <taxon>organismal metagenomes</taxon>
    </lineage>
</organism>
<sequence>MEKRKRKVISMTEYNRIMDKLSLKEQDVPTTLIEMLGEAGKYEIKEKSK</sequence>
<dbReference type="AlphaFoldDB" id="A0A6M3JGU6"/>
<reference evidence="1" key="1">
    <citation type="submission" date="2020-03" db="EMBL/GenBank/DDBJ databases">
        <title>The deep terrestrial virosphere.</title>
        <authorList>
            <person name="Holmfeldt K."/>
            <person name="Nilsson E."/>
            <person name="Simone D."/>
            <person name="Lopez-Fernandez M."/>
            <person name="Wu X."/>
            <person name="de Brujin I."/>
            <person name="Lundin D."/>
            <person name="Andersson A."/>
            <person name="Bertilsson S."/>
            <person name="Dopson M."/>
        </authorList>
    </citation>
    <scope>NUCLEOTIDE SEQUENCE</scope>
    <source>
        <strain evidence="1">MM415A08854</strain>
    </source>
</reference>